<feature type="binding site" evidence="7">
    <location>
        <position position="245"/>
    </location>
    <ligand>
        <name>urate</name>
        <dbReference type="ChEBI" id="CHEBI:17775"/>
    </ligand>
</feature>
<dbReference type="Proteomes" id="UP000295560">
    <property type="component" value="Unassembled WGS sequence"/>
</dbReference>
<comment type="catalytic activity">
    <reaction evidence="5 8">
        <text>urate + O2 + H2O = 5-hydroxyisourate + H2O2</text>
        <dbReference type="Rhea" id="RHEA:21368"/>
        <dbReference type="ChEBI" id="CHEBI:15377"/>
        <dbReference type="ChEBI" id="CHEBI:15379"/>
        <dbReference type="ChEBI" id="CHEBI:16240"/>
        <dbReference type="ChEBI" id="CHEBI:17775"/>
        <dbReference type="ChEBI" id="CHEBI:18072"/>
        <dbReference type="EC" id="1.7.3.3"/>
    </reaction>
</comment>
<dbReference type="PROSITE" id="PS00366">
    <property type="entry name" value="URICASE"/>
    <property type="match status" value="1"/>
</dbReference>
<evidence type="ECO:0000313" key="11">
    <source>
        <dbReference type="Proteomes" id="UP000295560"/>
    </source>
</evidence>
<comment type="similarity">
    <text evidence="2 5 8">Belongs to the uricase family.</text>
</comment>
<evidence type="ECO:0000256" key="6">
    <source>
        <dbReference type="PIRSR" id="PIRSR000241-1"/>
    </source>
</evidence>
<dbReference type="OrthoDB" id="9809009at2"/>
<feature type="binding site" evidence="7">
    <location>
        <position position="219"/>
    </location>
    <ligand>
        <name>5-hydroxyisourate</name>
        <dbReference type="ChEBI" id="CHEBI:18072"/>
    </ligand>
</feature>
<proteinExistence type="inferred from homology"/>
<feature type="binding site" evidence="7">
    <location>
        <position position="159"/>
    </location>
    <ligand>
        <name>urate</name>
        <dbReference type="ChEBI" id="CHEBI:17775"/>
    </ligand>
</feature>
<evidence type="ECO:0000256" key="4">
    <source>
        <dbReference type="ARBA" id="ARBA00023002"/>
    </source>
</evidence>
<dbReference type="Pfam" id="PF01014">
    <property type="entry name" value="Uricase"/>
    <property type="match status" value="2"/>
</dbReference>
<evidence type="ECO:0000256" key="7">
    <source>
        <dbReference type="PIRSR" id="PIRSR000241-2"/>
    </source>
</evidence>
<dbReference type="PANTHER" id="PTHR42874:SF1">
    <property type="entry name" value="URICASE"/>
    <property type="match status" value="1"/>
</dbReference>
<evidence type="ECO:0000256" key="3">
    <source>
        <dbReference type="ARBA" id="ARBA00022631"/>
    </source>
</evidence>
<feature type="binding site" evidence="7">
    <location>
        <position position="56"/>
    </location>
    <ligand>
        <name>O2</name>
        <dbReference type="ChEBI" id="CHEBI:15379"/>
    </ligand>
</feature>
<feature type="active site" description="Charge relay system" evidence="6">
    <location>
        <position position="56"/>
    </location>
</feature>
<dbReference type="Gene3D" id="3.10.270.10">
    <property type="entry name" value="Urate Oxidase"/>
    <property type="match status" value="1"/>
</dbReference>
<protein>
    <recommendedName>
        <fullName evidence="5 8">Uricase</fullName>
        <ecNumber evidence="5 8">1.7.3.3</ecNumber>
    </recommendedName>
    <alternativeName>
        <fullName evidence="5">Urate oxidase</fullName>
    </alternativeName>
</protein>
<dbReference type="GO" id="GO:0004846">
    <property type="term" value="F:urate oxidase activity"/>
    <property type="evidence" value="ECO:0007669"/>
    <property type="project" value="UniProtKB-EC"/>
</dbReference>
<dbReference type="AlphaFoldDB" id="A0A4R1HWM2"/>
<dbReference type="EC" id="1.7.3.3" evidence="5 8"/>
<feature type="binding site" evidence="7">
    <location>
        <position position="159"/>
    </location>
    <ligand>
        <name>5-hydroxyisourate</name>
        <dbReference type="ChEBI" id="CHEBI:18072"/>
    </ligand>
</feature>
<dbReference type="InterPro" id="IPR019842">
    <property type="entry name" value="Uricase_CS"/>
</dbReference>
<dbReference type="InterPro" id="IPR002042">
    <property type="entry name" value="Uricase"/>
</dbReference>
<feature type="binding site" evidence="7">
    <location>
        <position position="56"/>
    </location>
    <ligand>
        <name>urate</name>
        <dbReference type="ChEBI" id="CHEBI:17775"/>
    </ligand>
</feature>
<feature type="binding site" evidence="7">
    <location>
        <position position="56"/>
    </location>
    <ligand>
        <name>5-hydroxyisourate</name>
        <dbReference type="ChEBI" id="CHEBI:18072"/>
    </ligand>
</feature>
<feature type="binding site" evidence="7">
    <location>
        <position position="57"/>
    </location>
    <ligand>
        <name>5-hydroxyisourate</name>
        <dbReference type="ChEBI" id="CHEBI:18072"/>
    </ligand>
</feature>
<evidence type="ECO:0000256" key="9">
    <source>
        <dbReference type="SAM" id="MobiDB-lite"/>
    </source>
</evidence>
<keyword evidence="4 5" id="KW-0560">Oxidoreductase</keyword>
<comment type="pathway">
    <text evidence="1 5">Purine metabolism; urate degradation; (S)-allantoin from urate: step 1/3.</text>
</comment>
<evidence type="ECO:0000256" key="8">
    <source>
        <dbReference type="RuleBase" id="RU004455"/>
    </source>
</evidence>
<keyword evidence="11" id="KW-1185">Reference proteome</keyword>
<keyword evidence="3 5" id="KW-0659">Purine metabolism</keyword>
<dbReference type="GO" id="GO:0019628">
    <property type="term" value="P:urate catabolic process"/>
    <property type="evidence" value="ECO:0007669"/>
    <property type="project" value="UniProtKB-UniPathway"/>
</dbReference>
<evidence type="ECO:0000256" key="5">
    <source>
        <dbReference type="PIRNR" id="PIRNR000241"/>
    </source>
</evidence>
<evidence type="ECO:0000256" key="1">
    <source>
        <dbReference type="ARBA" id="ARBA00004831"/>
    </source>
</evidence>
<feature type="binding site" evidence="7">
    <location>
        <position position="176"/>
    </location>
    <ligand>
        <name>5-hydroxyisourate</name>
        <dbReference type="ChEBI" id="CHEBI:18072"/>
    </ligand>
</feature>
<feature type="binding site" evidence="7">
    <location>
        <position position="57"/>
    </location>
    <ligand>
        <name>urate</name>
        <dbReference type="ChEBI" id="CHEBI:17775"/>
    </ligand>
</feature>
<dbReference type="PRINTS" id="PR00093">
    <property type="entry name" value="URICASE"/>
</dbReference>
<evidence type="ECO:0000313" key="10">
    <source>
        <dbReference type="EMBL" id="TCK25861.1"/>
    </source>
</evidence>
<dbReference type="SUPFAM" id="SSF55620">
    <property type="entry name" value="Tetrahydrobiopterin biosynthesis enzymes-like"/>
    <property type="match status" value="2"/>
</dbReference>
<reference evidence="10 11" key="1">
    <citation type="submission" date="2019-03" db="EMBL/GenBank/DDBJ databases">
        <title>Sequencing the genomes of 1000 actinobacteria strains.</title>
        <authorList>
            <person name="Klenk H.-P."/>
        </authorList>
    </citation>
    <scope>NUCLEOTIDE SEQUENCE [LARGE SCALE GENOMIC DNA]</scope>
    <source>
        <strain evidence="10 11">DSM 44969</strain>
    </source>
</reference>
<comment type="function">
    <text evidence="5 8">Catalyzes the oxidation of uric acid to 5-hydroxyisourate, which is further processed to form (S)-allantoin.</text>
</comment>
<sequence length="297" mass="32912">MPVLGHTQYGKAEVRVVRIHRDTDPHEISDHNVSVALSGDFADTHLSGDNSRVLTTDAVKNTVNAFAKEAGDAVRTPELFGLELARHFTGVPQVERVRVRIETFPWRRLDHAGRPHPHAFARDGGHVRTTTVTRTADGGEWVTSGVKGLVVLKSTDSEFHTFYTERYTTLPETTDRVMATEVTSQWWHAEAPDDFDAAHARVIEAMTSAFAGHHSLALQQTLYEMGVQVLAAQPGIGEIRFSLPNKHHFLLDLSPFGLKNPGEVFHADDRPYGLIEGTVRRDDTPDPGLAFDPGQAW</sequence>
<dbReference type="PIRSF" id="PIRSF000241">
    <property type="entry name" value="Urate_oxidase"/>
    <property type="match status" value="1"/>
</dbReference>
<accession>A0A4R1HWM2</accession>
<comment type="caution">
    <text evidence="10">The sequence shown here is derived from an EMBL/GenBank/DDBJ whole genome shotgun (WGS) entry which is preliminary data.</text>
</comment>
<dbReference type="GO" id="GO:0006144">
    <property type="term" value="P:purine nucleobase metabolic process"/>
    <property type="evidence" value="ECO:0007669"/>
    <property type="project" value="UniProtKB-KW"/>
</dbReference>
<dbReference type="PANTHER" id="PTHR42874">
    <property type="entry name" value="URICASE"/>
    <property type="match status" value="1"/>
</dbReference>
<feature type="active site" description="Charge relay system" evidence="6">
    <location>
        <position position="247"/>
    </location>
</feature>
<feature type="binding site" evidence="7">
    <location>
        <position position="245"/>
    </location>
    <ligand>
        <name>O2</name>
        <dbReference type="ChEBI" id="CHEBI:15379"/>
    </ligand>
</feature>
<feature type="binding site" evidence="7">
    <location>
        <position position="176"/>
    </location>
    <ligand>
        <name>urate</name>
        <dbReference type="ChEBI" id="CHEBI:17775"/>
    </ligand>
</feature>
<feature type="active site" description="Charge relay system" evidence="6">
    <location>
        <position position="11"/>
    </location>
</feature>
<dbReference type="EMBL" id="SMFZ01000001">
    <property type="protein sequence ID" value="TCK25861.1"/>
    <property type="molecule type" value="Genomic_DNA"/>
</dbReference>
<dbReference type="NCBIfam" id="TIGR03383">
    <property type="entry name" value="urate_oxi"/>
    <property type="match status" value="1"/>
</dbReference>
<name>A0A4R1HWM2_PSEEN</name>
<dbReference type="RefSeq" id="WP_132422396.1">
    <property type="nucleotide sequence ID" value="NZ_SMFZ01000001.1"/>
</dbReference>
<feature type="binding site" evidence="7">
    <location>
        <position position="219"/>
    </location>
    <ligand>
        <name>urate</name>
        <dbReference type="ChEBI" id="CHEBI:17775"/>
    </ligand>
</feature>
<gene>
    <name evidence="10" type="ORF">EV378_1687</name>
</gene>
<feature type="binding site" evidence="7">
    <location>
        <position position="245"/>
    </location>
    <ligand>
        <name>5-hydroxyisourate</name>
        <dbReference type="ChEBI" id="CHEBI:18072"/>
    </ligand>
</feature>
<evidence type="ECO:0000256" key="2">
    <source>
        <dbReference type="ARBA" id="ARBA00009760"/>
    </source>
</evidence>
<feature type="region of interest" description="Disordered" evidence="9">
    <location>
        <begin position="278"/>
        <end position="297"/>
    </location>
</feature>
<organism evidence="10 11">
    <name type="scientific">Pseudonocardia endophytica</name>
    <dbReference type="NCBI Taxonomy" id="401976"/>
    <lineage>
        <taxon>Bacteria</taxon>
        <taxon>Bacillati</taxon>
        <taxon>Actinomycetota</taxon>
        <taxon>Actinomycetes</taxon>
        <taxon>Pseudonocardiales</taxon>
        <taxon>Pseudonocardiaceae</taxon>
        <taxon>Pseudonocardia</taxon>
    </lineage>
</organism>
<dbReference type="UniPathway" id="UPA00394">
    <property type="reaction ID" value="UER00650"/>
</dbReference>